<feature type="compositionally biased region" description="Gly residues" evidence="1">
    <location>
        <begin position="453"/>
        <end position="462"/>
    </location>
</feature>
<protein>
    <recommendedName>
        <fullName evidence="2">START domain-containing protein</fullName>
    </recommendedName>
</protein>
<feature type="compositionally biased region" description="Gly residues" evidence="1">
    <location>
        <begin position="204"/>
        <end position="216"/>
    </location>
</feature>
<evidence type="ECO:0000256" key="1">
    <source>
        <dbReference type="SAM" id="MobiDB-lite"/>
    </source>
</evidence>
<feature type="region of interest" description="Disordered" evidence="1">
    <location>
        <begin position="371"/>
        <end position="593"/>
    </location>
</feature>
<dbReference type="InterPro" id="IPR023393">
    <property type="entry name" value="START-like_dom_sf"/>
</dbReference>
<dbReference type="InterPro" id="IPR051213">
    <property type="entry name" value="START_lipid_transfer"/>
</dbReference>
<proteinExistence type="predicted"/>
<dbReference type="SUPFAM" id="SSF55961">
    <property type="entry name" value="Bet v1-like"/>
    <property type="match status" value="1"/>
</dbReference>
<feature type="region of interest" description="Disordered" evidence="1">
    <location>
        <begin position="198"/>
        <end position="226"/>
    </location>
</feature>
<dbReference type="CDD" id="cd00177">
    <property type="entry name" value="START"/>
    <property type="match status" value="1"/>
</dbReference>
<feature type="compositionally biased region" description="Low complexity" evidence="1">
    <location>
        <begin position="391"/>
        <end position="401"/>
    </location>
</feature>
<organism evidence="3 4">
    <name type="scientific">Triparma strigata</name>
    <dbReference type="NCBI Taxonomy" id="1606541"/>
    <lineage>
        <taxon>Eukaryota</taxon>
        <taxon>Sar</taxon>
        <taxon>Stramenopiles</taxon>
        <taxon>Ochrophyta</taxon>
        <taxon>Bolidophyceae</taxon>
        <taxon>Parmales</taxon>
        <taxon>Triparmaceae</taxon>
        <taxon>Triparma</taxon>
    </lineage>
</organism>
<evidence type="ECO:0000313" key="3">
    <source>
        <dbReference type="EMBL" id="GMH77975.1"/>
    </source>
</evidence>
<name>A0A9W7EHD1_9STRA</name>
<dbReference type="PANTHER" id="PTHR19308:SF14">
    <property type="entry name" value="START DOMAIN-CONTAINING PROTEIN"/>
    <property type="match status" value="1"/>
</dbReference>
<dbReference type="Gene3D" id="3.30.530.20">
    <property type="match status" value="1"/>
</dbReference>
<evidence type="ECO:0000259" key="2">
    <source>
        <dbReference type="PROSITE" id="PS50848"/>
    </source>
</evidence>
<dbReference type="InterPro" id="IPR002913">
    <property type="entry name" value="START_lipid-bd_dom"/>
</dbReference>
<feature type="compositionally biased region" description="Basic and acidic residues" evidence="1">
    <location>
        <begin position="524"/>
        <end position="541"/>
    </location>
</feature>
<feature type="compositionally biased region" description="Basic and acidic residues" evidence="1">
    <location>
        <begin position="484"/>
        <end position="500"/>
    </location>
</feature>
<dbReference type="PROSITE" id="PS50848">
    <property type="entry name" value="START"/>
    <property type="match status" value="1"/>
</dbReference>
<feature type="region of interest" description="Disordered" evidence="1">
    <location>
        <begin position="326"/>
        <end position="354"/>
    </location>
</feature>
<keyword evidence="4" id="KW-1185">Reference proteome</keyword>
<dbReference type="Pfam" id="PF01852">
    <property type="entry name" value="START"/>
    <property type="match status" value="1"/>
</dbReference>
<feature type="compositionally biased region" description="Basic and acidic residues" evidence="1">
    <location>
        <begin position="296"/>
        <end position="312"/>
    </location>
</feature>
<evidence type="ECO:0000313" key="4">
    <source>
        <dbReference type="Proteomes" id="UP001165085"/>
    </source>
</evidence>
<gene>
    <name evidence="3" type="ORF">TrST_g7846</name>
</gene>
<feature type="compositionally biased region" description="Low complexity" evidence="1">
    <location>
        <begin position="463"/>
        <end position="483"/>
    </location>
</feature>
<accession>A0A9W7EHD1</accession>
<dbReference type="EMBL" id="BRXY01000215">
    <property type="protein sequence ID" value="GMH77975.1"/>
    <property type="molecule type" value="Genomic_DNA"/>
</dbReference>
<sequence length="593" mass="64973">MDIAKEVLSSSDSLDWSFVASKRDVSIFSRQVADESVQQVKAVTVINAGLENILSHLTNPNRRRGKKDAVFESKLISTDESTKSQVLYRAQKMPWPLKVRDFVLNSRVIKKTNGTAIWAVWSTTHPDYPVRDDRIRAWCKNSSWIISPITSYKSNVIYIAQVDLQGSIPTKIKNKFMTQEAMWVADVSRYFQRQLNRQLKDDGSGGGGNGSGGEGEGSSSSGNIKGGGSGGFVGLWNGLRRKSSTSKSLAEISGGGGGGGEEGRESGGSFEWKPLSKNSREYFQEIVNTDSQDQQTLDRKSTNSGDSKEYKWKKLQRSSREYFKEMFGRGGGDFDPSDYERTPPASPAMPLEGGVGKDVVEASLSLPKLVKNIGLGRRNSSDRGLDHRRPSVSSDVVSVRSLKAISPSASRDYGSGGSKYGKRDGSFFYDNPKSDMSAGGASAHSGHSSGGRWSDGGGGSRVYGGSESGASHGAGSSGRGSSEYSKKERKNDKKKLEPIEIKSPSKGSSGGGNRRFSSRHRKLKDKDKEEVKDGSGDDGRRSRSRSRSRSVERRKHHDEENDEDEKEEEFDTMSMQREGVGDETIKIRKKEKN</sequence>
<dbReference type="PANTHER" id="PTHR19308">
    <property type="entry name" value="PHOSPHATIDYLCHOLINE TRANSFER PROTEIN"/>
    <property type="match status" value="1"/>
</dbReference>
<dbReference type="GO" id="GO:0008289">
    <property type="term" value="F:lipid binding"/>
    <property type="evidence" value="ECO:0007669"/>
    <property type="project" value="InterPro"/>
</dbReference>
<reference evidence="4" key="1">
    <citation type="journal article" date="2023" name="Commun. Biol.">
        <title>Genome analysis of Parmales, the sister group of diatoms, reveals the evolutionary specialization of diatoms from phago-mixotrophs to photoautotrophs.</title>
        <authorList>
            <person name="Ban H."/>
            <person name="Sato S."/>
            <person name="Yoshikawa S."/>
            <person name="Yamada K."/>
            <person name="Nakamura Y."/>
            <person name="Ichinomiya M."/>
            <person name="Sato N."/>
            <person name="Blanc-Mathieu R."/>
            <person name="Endo H."/>
            <person name="Kuwata A."/>
            <person name="Ogata H."/>
        </authorList>
    </citation>
    <scope>NUCLEOTIDE SEQUENCE [LARGE SCALE GENOMIC DNA]</scope>
    <source>
        <strain evidence="4">NIES 3701</strain>
    </source>
</reference>
<feature type="domain" description="START" evidence="2">
    <location>
        <begin position="8"/>
        <end position="182"/>
    </location>
</feature>
<comment type="caution">
    <text evidence="3">The sequence shown here is derived from an EMBL/GenBank/DDBJ whole genome shotgun (WGS) entry which is preliminary data.</text>
</comment>
<dbReference type="Proteomes" id="UP001165085">
    <property type="component" value="Unassembled WGS sequence"/>
</dbReference>
<dbReference type="GO" id="GO:0005737">
    <property type="term" value="C:cytoplasm"/>
    <property type="evidence" value="ECO:0007669"/>
    <property type="project" value="UniProtKB-ARBA"/>
</dbReference>
<feature type="compositionally biased region" description="Acidic residues" evidence="1">
    <location>
        <begin position="560"/>
        <end position="571"/>
    </location>
</feature>
<feature type="region of interest" description="Disordered" evidence="1">
    <location>
        <begin position="288"/>
        <end position="312"/>
    </location>
</feature>
<feature type="compositionally biased region" description="Low complexity" evidence="1">
    <location>
        <begin position="434"/>
        <end position="452"/>
    </location>
</feature>
<dbReference type="AlphaFoldDB" id="A0A9W7EHD1"/>
<feature type="compositionally biased region" description="Basic residues" evidence="1">
    <location>
        <begin position="542"/>
        <end position="556"/>
    </location>
</feature>
<dbReference type="OrthoDB" id="196858at2759"/>
<feature type="region of interest" description="Disordered" evidence="1">
    <location>
        <begin position="246"/>
        <end position="274"/>
    </location>
</feature>
<feature type="compositionally biased region" description="Basic and acidic residues" evidence="1">
    <location>
        <begin position="379"/>
        <end position="389"/>
    </location>
</feature>